<organism evidence="2 3">
    <name type="scientific">Eimeria mitis</name>
    <dbReference type="NCBI Taxonomy" id="44415"/>
    <lineage>
        <taxon>Eukaryota</taxon>
        <taxon>Sar</taxon>
        <taxon>Alveolata</taxon>
        <taxon>Apicomplexa</taxon>
        <taxon>Conoidasida</taxon>
        <taxon>Coccidia</taxon>
        <taxon>Eucoccidiorida</taxon>
        <taxon>Eimeriorina</taxon>
        <taxon>Eimeriidae</taxon>
        <taxon>Eimeria</taxon>
    </lineage>
</organism>
<keyword evidence="1" id="KW-0175">Coiled coil</keyword>
<reference evidence="2" key="2">
    <citation type="submission" date="2013-10" db="EMBL/GenBank/DDBJ databases">
        <authorList>
            <person name="Aslett M."/>
        </authorList>
    </citation>
    <scope>NUCLEOTIDE SEQUENCE [LARGE SCALE GENOMIC DNA]</scope>
    <source>
        <strain evidence="2">Houghton</strain>
    </source>
</reference>
<dbReference type="GeneID" id="25375544"/>
<sequence>MGSQRRGPGTWLRKVLNPQEMEGAAAQLNPEDANNNAEVAKEGRAFHSWRPRGKLHPANKVMMVAVAVMLATGARYIMSRKAQSYLKRSELPLDDVSVEKYMNDLDEAVGKMEDAWESAESRVQQAFKIHFTPSLEDGQELLEDPLATIIDHVDKMQECEISSVSSMEARRGFVQHLQLLQSICRTVTLRLGELESYVSANKIFDVPVPVLDHGEPSSDPALEGHQGMAECDWTASDFLDSFGLFGGDSQRTVDKHLCNKLAWALQTEKTFNDSNSRVRHYFIPSLEPFGGDGALNPAHAPQKLSRIANNWTDKGVLLAAEQQEKENANKIQNRLKTKREQMRLLLKKGIPKDDLVMSALFLL</sequence>
<dbReference type="RefSeq" id="XP_013352534.1">
    <property type="nucleotide sequence ID" value="XM_013497080.1"/>
</dbReference>
<evidence type="ECO:0000313" key="3">
    <source>
        <dbReference type="Proteomes" id="UP000030744"/>
    </source>
</evidence>
<name>U6JWX2_9EIME</name>
<evidence type="ECO:0000313" key="2">
    <source>
        <dbReference type="EMBL" id="CDJ29965.1"/>
    </source>
</evidence>
<dbReference type="VEuPathDB" id="ToxoDB:EMH_0005180"/>
<reference evidence="2" key="1">
    <citation type="submission" date="2013-10" db="EMBL/GenBank/DDBJ databases">
        <title>Genomic analysis of the causative agents of coccidiosis in chickens.</title>
        <authorList>
            <person name="Reid A.J."/>
            <person name="Blake D."/>
            <person name="Billington K."/>
            <person name="Browne H."/>
            <person name="Dunn M."/>
            <person name="Hung S."/>
            <person name="Kawahara F."/>
            <person name="Miranda-Saavedra D."/>
            <person name="Mourier T."/>
            <person name="Nagra H."/>
            <person name="Otto T.D."/>
            <person name="Rawlings N."/>
            <person name="Sanchez A."/>
            <person name="Sanders M."/>
            <person name="Subramaniam C."/>
            <person name="Tay Y."/>
            <person name="Dear P."/>
            <person name="Doerig C."/>
            <person name="Gruber A."/>
            <person name="Parkinson J."/>
            <person name="Shirley M."/>
            <person name="Wan K.L."/>
            <person name="Berriman M."/>
            <person name="Tomley F."/>
            <person name="Pain A."/>
        </authorList>
    </citation>
    <scope>NUCLEOTIDE SEQUENCE [LARGE SCALE GENOMIC DNA]</scope>
    <source>
        <strain evidence="2">Houghton</strain>
    </source>
</reference>
<proteinExistence type="predicted"/>
<feature type="coiled-coil region" evidence="1">
    <location>
        <begin position="318"/>
        <end position="348"/>
    </location>
</feature>
<gene>
    <name evidence="2" type="ORF">EMH_0005180</name>
</gene>
<keyword evidence="3" id="KW-1185">Reference proteome</keyword>
<dbReference type="EMBL" id="HG682220">
    <property type="protein sequence ID" value="CDJ29965.1"/>
    <property type="molecule type" value="Genomic_DNA"/>
</dbReference>
<protein>
    <submittedName>
        <fullName evidence="2">Uncharacterized protein</fullName>
    </submittedName>
</protein>
<dbReference type="AlphaFoldDB" id="U6JWX2"/>
<accession>U6JWX2</accession>
<dbReference type="Proteomes" id="UP000030744">
    <property type="component" value="Unassembled WGS sequence"/>
</dbReference>
<evidence type="ECO:0000256" key="1">
    <source>
        <dbReference type="SAM" id="Coils"/>
    </source>
</evidence>